<evidence type="ECO:0000313" key="3">
    <source>
        <dbReference type="EMBL" id="KHS53077.1"/>
    </source>
</evidence>
<name>A0A0B9AQD8_BRELN</name>
<dbReference type="OrthoDB" id="3749011at2"/>
<evidence type="ECO:0000313" key="4">
    <source>
        <dbReference type="Proteomes" id="UP000031488"/>
    </source>
</evidence>
<evidence type="ECO:0000256" key="1">
    <source>
        <dbReference type="SAM" id="MobiDB-lite"/>
    </source>
</evidence>
<proteinExistence type="predicted"/>
<dbReference type="EMBL" id="JTJZ01000017">
    <property type="protein sequence ID" value="KHS53077.1"/>
    <property type="molecule type" value="Genomic_DNA"/>
</dbReference>
<dbReference type="RefSeq" id="WP_052239873.1">
    <property type="nucleotide sequence ID" value="NZ_JTJZ01000017.1"/>
</dbReference>
<dbReference type="Proteomes" id="UP000031488">
    <property type="component" value="Unassembled WGS sequence"/>
</dbReference>
<protein>
    <recommendedName>
        <fullName evidence="5">DUF2306 domain-containing protein</fullName>
    </recommendedName>
</protein>
<dbReference type="AlphaFoldDB" id="A0A0B9AQD8"/>
<feature type="transmembrane region" description="Helical" evidence="2">
    <location>
        <begin position="43"/>
        <end position="62"/>
    </location>
</feature>
<keyword evidence="4" id="KW-1185">Reference proteome</keyword>
<keyword evidence="2" id="KW-0472">Membrane</keyword>
<feature type="transmembrane region" description="Helical" evidence="2">
    <location>
        <begin position="74"/>
        <end position="95"/>
    </location>
</feature>
<dbReference type="PATRIC" id="fig|1703.6.peg.1373"/>
<sequence>MFIYSLTGSFTIFHALAIWTFISTTLGVIAIRRGNVRRHIGMMVGSYLGALTAGIFAAVVPGREIPQLAVSDPGLLWSLIAVIIVAVTAWAIFVLRFVSGHDRAQNTVETAEEGASSEPLTPSKLSNAAPVTAK</sequence>
<feature type="region of interest" description="Disordered" evidence="1">
    <location>
        <begin position="108"/>
        <end position="134"/>
    </location>
</feature>
<organism evidence="3 4">
    <name type="scientific">Brevibacterium linens</name>
    <dbReference type="NCBI Taxonomy" id="1703"/>
    <lineage>
        <taxon>Bacteria</taxon>
        <taxon>Bacillati</taxon>
        <taxon>Actinomycetota</taxon>
        <taxon>Actinomycetes</taxon>
        <taxon>Micrococcales</taxon>
        <taxon>Brevibacteriaceae</taxon>
        <taxon>Brevibacterium</taxon>
    </lineage>
</organism>
<keyword evidence="2" id="KW-0812">Transmembrane</keyword>
<evidence type="ECO:0000256" key="2">
    <source>
        <dbReference type="SAM" id="Phobius"/>
    </source>
</evidence>
<feature type="transmembrane region" description="Helical" evidence="2">
    <location>
        <begin position="12"/>
        <end position="31"/>
    </location>
</feature>
<keyword evidence="2" id="KW-1133">Transmembrane helix</keyword>
<accession>A0A0B9AQD8</accession>
<gene>
    <name evidence="3" type="ORF">AE0388_1480</name>
</gene>
<reference evidence="3 4" key="1">
    <citation type="submission" date="2014-11" db="EMBL/GenBank/DDBJ databases">
        <title>Draft Genome Sequence of Brevibacterium linens AE038-8.</title>
        <authorList>
            <person name="Maizel D."/>
            <person name="Utturkar S.M."/>
            <person name="Brown S.D."/>
            <person name="Ferrero M."/>
            <person name="Rosen B.P."/>
        </authorList>
    </citation>
    <scope>NUCLEOTIDE SEQUENCE [LARGE SCALE GENOMIC DNA]</scope>
    <source>
        <strain evidence="3 4">AE038-8</strain>
    </source>
</reference>
<evidence type="ECO:0008006" key="5">
    <source>
        <dbReference type="Google" id="ProtNLM"/>
    </source>
</evidence>
<comment type="caution">
    <text evidence="3">The sequence shown here is derived from an EMBL/GenBank/DDBJ whole genome shotgun (WGS) entry which is preliminary data.</text>
</comment>